<accession>A0A9D1CWU4</accession>
<keyword evidence="6" id="KW-0804">Transcription</keyword>
<evidence type="ECO:0000256" key="4">
    <source>
        <dbReference type="ARBA" id="ARBA00023082"/>
    </source>
</evidence>
<dbReference type="PRINTS" id="PR00046">
    <property type="entry name" value="SIGMA70FCT"/>
</dbReference>
<dbReference type="InterPro" id="IPR036388">
    <property type="entry name" value="WH-like_DNA-bd_sf"/>
</dbReference>
<dbReference type="InterPro" id="IPR014284">
    <property type="entry name" value="RNA_pol_sigma-70_dom"/>
</dbReference>
<gene>
    <name evidence="8" type="primary">sigK</name>
    <name evidence="8" type="ORF">IAA52_10100</name>
</gene>
<dbReference type="GO" id="GO:0030435">
    <property type="term" value="P:sporulation resulting in formation of a cellular spore"/>
    <property type="evidence" value="ECO:0007669"/>
    <property type="project" value="UniProtKB-KW"/>
</dbReference>
<dbReference type="SUPFAM" id="SSF88659">
    <property type="entry name" value="Sigma3 and sigma4 domains of RNA polymerase sigma factors"/>
    <property type="match status" value="1"/>
</dbReference>
<dbReference type="GO" id="GO:0016987">
    <property type="term" value="F:sigma factor activity"/>
    <property type="evidence" value="ECO:0007669"/>
    <property type="project" value="UniProtKB-KW"/>
</dbReference>
<keyword evidence="2" id="KW-0749">Sporulation</keyword>
<sequence>MLFLGEALLWAAENLWALILHITGRSSFPKPLSATEEAELIRRMGEGDTAARDALIEHNLRLVAHIAKKYQGGALDADDMVSIGAIGLIKAVNTFRPEAGKLTTYASRCIENEILMQLRAGRKTRGTVQLEEPIGTDKEGNEIRLTDLMGTDKNVVSDAAETSIESARALRLLQTPLLEERERRVVEMRYGLRDGQPRPQHEVARALGISRSYVSRIEKKALEKLRNALGE</sequence>
<dbReference type="PROSITE" id="PS00715">
    <property type="entry name" value="SIGMA70_1"/>
    <property type="match status" value="1"/>
</dbReference>
<dbReference type="Gene3D" id="1.20.120.1810">
    <property type="match status" value="1"/>
</dbReference>
<dbReference type="CDD" id="cd06171">
    <property type="entry name" value="Sigma70_r4"/>
    <property type="match status" value="1"/>
</dbReference>
<dbReference type="GO" id="GO:0003677">
    <property type="term" value="F:DNA binding"/>
    <property type="evidence" value="ECO:0007669"/>
    <property type="project" value="UniProtKB-KW"/>
</dbReference>
<dbReference type="Proteomes" id="UP000824260">
    <property type="component" value="Unassembled WGS sequence"/>
</dbReference>
<dbReference type="InterPro" id="IPR000943">
    <property type="entry name" value="RNA_pol_sigma70"/>
</dbReference>
<dbReference type="InterPro" id="IPR007630">
    <property type="entry name" value="RNA_pol_sigma70_r4"/>
</dbReference>
<evidence type="ECO:0000256" key="5">
    <source>
        <dbReference type="ARBA" id="ARBA00023125"/>
    </source>
</evidence>
<dbReference type="PANTHER" id="PTHR30376:SF3">
    <property type="entry name" value="RNA POLYMERASE SIGMA FACTOR RPOH"/>
    <property type="match status" value="1"/>
</dbReference>
<dbReference type="AlphaFoldDB" id="A0A9D1CWU4"/>
<dbReference type="InterPro" id="IPR001387">
    <property type="entry name" value="Cro/C1-type_HTH"/>
</dbReference>
<comment type="caution">
    <text evidence="8">The sequence shown here is derived from an EMBL/GenBank/DDBJ whole genome shotgun (WGS) entry which is preliminary data.</text>
</comment>
<dbReference type="Pfam" id="PF04542">
    <property type="entry name" value="Sigma70_r2"/>
    <property type="match status" value="1"/>
</dbReference>
<evidence type="ECO:0000259" key="7">
    <source>
        <dbReference type="PROSITE" id="PS50943"/>
    </source>
</evidence>
<dbReference type="InterPro" id="IPR007627">
    <property type="entry name" value="RNA_pol_sigma70_r2"/>
</dbReference>
<dbReference type="InterPro" id="IPR050813">
    <property type="entry name" value="Sigma-70_Factor"/>
</dbReference>
<evidence type="ECO:0000256" key="3">
    <source>
        <dbReference type="ARBA" id="ARBA00023015"/>
    </source>
</evidence>
<keyword evidence="4" id="KW-0731">Sigma factor</keyword>
<evidence type="ECO:0000256" key="6">
    <source>
        <dbReference type="ARBA" id="ARBA00023163"/>
    </source>
</evidence>
<evidence type="ECO:0000313" key="8">
    <source>
        <dbReference type="EMBL" id="HIQ83437.1"/>
    </source>
</evidence>
<keyword evidence="5" id="KW-0238">DNA-binding</keyword>
<organism evidence="8 9">
    <name type="scientific">Candidatus Pullichristensenella stercorigallinarum</name>
    <dbReference type="NCBI Taxonomy" id="2840909"/>
    <lineage>
        <taxon>Bacteria</taxon>
        <taxon>Bacillati</taxon>
        <taxon>Bacillota</taxon>
        <taxon>Clostridia</taxon>
        <taxon>Candidatus Pullichristensenella</taxon>
    </lineage>
</organism>
<dbReference type="PANTHER" id="PTHR30376">
    <property type="entry name" value="SIGMA FACTOR RPOH HEAT SHOCK RELATED"/>
    <property type="match status" value="1"/>
</dbReference>
<dbReference type="PIRSF" id="PIRSF000770">
    <property type="entry name" value="RNA_pol_sigma-SigE/K"/>
    <property type="match status" value="1"/>
</dbReference>
<dbReference type="InterPro" id="IPR013325">
    <property type="entry name" value="RNA_pol_sigma_r2"/>
</dbReference>
<evidence type="ECO:0000256" key="1">
    <source>
        <dbReference type="ARBA" id="ARBA00007788"/>
    </source>
</evidence>
<feature type="domain" description="HTH cro/C1-type" evidence="7">
    <location>
        <begin position="200"/>
        <end position="219"/>
    </location>
</feature>
<evidence type="ECO:0000313" key="9">
    <source>
        <dbReference type="Proteomes" id="UP000824260"/>
    </source>
</evidence>
<dbReference type="GO" id="GO:0006352">
    <property type="term" value="P:DNA-templated transcription initiation"/>
    <property type="evidence" value="ECO:0007669"/>
    <property type="project" value="InterPro"/>
</dbReference>
<keyword evidence="3" id="KW-0805">Transcription regulation</keyword>
<evidence type="ECO:0000256" key="2">
    <source>
        <dbReference type="ARBA" id="ARBA00022969"/>
    </source>
</evidence>
<dbReference type="SUPFAM" id="SSF88946">
    <property type="entry name" value="Sigma2 domain of RNA polymerase sigma factors"/>
    <property type="match status" value="1"/>
</dbReference>
<dbReference type="InterPro" id="IPR013324">
    <property type="entry name" value="RNA_pol_sigma_r3/r4-like"/>
</dbReference>
<dbReference type="NCBIfam" id="NF004471">
    <property type="entry name" value="PRK05803.1"/>
    <property type="match status" value="1"/>
</dbReference>
<reference evidence="8" key="1">
    <citation type="submission" date="2020-10" db="EMBL/GenBank/DDBJ databases">
        <authorList>
            <person name="Gilroy R."/>
        </authorList>
    </citation>
    <scope>NUCLEOTIDE SEQUENCE</scope>
    <source>
        <strain evidence="8">ChiSjej6B24-2974</strain>
    </source>
</reference>
<dbReference type="Gene3D" id="1.10.10.10">
    <property type="entry name" value="Winged helix-like DNA-binding domain superfamily/Winged helix DNA-binding domain"/>
    <property type="match status" value="1"/>
</dbReference>
<proteinExistence type="inferred from homology"/>
<protein>
    <submittedName>
        <fullName evidence="8">RNA polymerase sporulation sigma factor SigK</fullName>
    </submittedName>
</protein>
<dbReference type="NCBIfam" id="TIGR02937">
    <property type="entry name" value="sigma70-ECF"/>
    <property type="match status" value="1"/>
</dbReference>
<dbReference type="Pfam" id="PF04545">
    <property type="entry name" value="Sigma70_r4"/>
    <property type="match status" value="1"/>
</dbReference>
<dbReference type="PROSITE" id="PS50943">
    <property type="entry name" value="HTH_CROC1"/>
    <property type="match status" value="1"/>
</dbReference>
<reference evidence="8" key="2">
    <citation type="journal article" date="2021" name="PeerJ">
        <title>Extensive microbial diversity within the chicken gut microbiome revealed by metagenomics and culture.</title>
        <authorList>
            <person name="Gilroy R."/>
            <person name="Ravi A."/>
            <person name="Getino M."/>
            <person name="Pursley I."/>
            <person name="Horton D.L."/>
            <person name="Alikhan N.F."/>
            <person name="Baker D."/>
            <person name="Gharbi K."/>
            <person name="Hall N."/>
            <person name="Watson M."/>
            <person name="Adriaenssens E.M."/>
            <person name="Foster-Nyarko E."/>
            <person name="Jarju S."/>
            <person name="Secka A."/>
            <person name="Antonio M."/>
            <person name="Oren A."/>
            <person name="Chaudhuri R.R."/>
            <person name="La Ragione R."/>
            <person name="Hildebrand F."/>
            <person name="Pallen M.J."/>
        </authorList>
    </citation>
    <scope>NUCLEOTIDE SEQUENCE</scope>
    <source>
        <strain evidence="8">ChiSjej6B24-2974</strain>
    </source>
</reference>
<comment type="similarity">
    <text evidence="1">Belongs to the sigma-70 factor family.</text>
</comment>
<dbReference type="EMBL" id="DVFZ01000100">
    <property type="protein sequence ID" value="HIQ83437.1"/>
    <property type="molecule type" value="Genomic_DNA"/>
</dbReference>
<name>A0A9D1CWU4_9FIRM</name>